<evidence type="ECO:0000256" key="2">
    <source>
        <dbReference type="ARBA" id="ARBA00022803"/>
    </source>
</evidence>
<proteinExistence type="predicted"/>
<protein>
    <submittedName>
        <fullName evidence="4">Lipoprotein NlpI</fullName>
    </submittedName>
</protein>
<keyword evidence="4" id="KW-0449">Lipoprotein</keyword>
<keyword evidence="2 3" id="KW-0802">TPR repeat</keyword>
<name>A0A1Y5TJS3_9RHOB</name>
<dbReference type="SUPFAM" id="SSF48452">
    <property type="entry name" value="TPR-like"/>
    <property type="match status" value="3"/>
</dbReference>
<dbReference type="AlphaFoldDB" id="A0A1Y5TJS3"/>
<reference evidence="4 5" key="1">
    <citation type="submission" date="2017-03" db="EMBL/GenBank/DDBJ databases">
        <authorList>
            <person name="Afonso C.L."/>
            <person name="Miller P.J."/>
            <person name="Scott M.A."/>
            <person name="Spackman E."/>
            <person name="Goraichik I."/>
            <person name="Dimitrov K.M."/>
            <person name="Suarez D.L."/>
            <person name="Swayne D.E."/>
        </authorList>
    </citation>
    <scope>NUCLEOTIDE SEQUENCE [LARGE SCALE GENOMIC DNA]</scope>
    <source>
        <strain evidence="4 5">CECT 7971</strain>
    </source>
</reference>
<dbReference type="PROSITE" id="PS50005">
    <property type="entry name" value="TPR"/>
    <property type="match status" value="2"/>
</dbReference>
<evidence type="ECO:0000313" key="4">
    <source>
        <dbReference type="EMBL" id="SLN63602.1"/>
    </source>
</evidence>
<keyword evidence="5" id="KW-1185">Reference proteome</keyword>
<keyword evidence="1" id="KW-0677">Repeat</keyword>
<dbReference type="Pfam" id="PF07719">
    <property type="entry name" value="TPR_2"/>
    <property type="match status" value="1"/>
</dbReference>
<sequence>MFGGPLWSPIALQPCNERARLAPTYREMRVKQSLTSKLVAVGFSVGLMMLSSTASFADAGAYLATRQALIDGDYQEQAHYAAKSLVSDPRNPALLETLISAKISLGQFEDAVGYATMLKDIEPQNQTAAMILLTKYVQDEDWDKLLAALDAGAGISPIVDGLARAWAYVGKGEMGEAIRLFEEFEIGADGFNMFGPYSHALALAMVGDFEGGVAILDAPTMMKTGGVVYAQAQMLSQLERNDEALTLIRDTFGPTSDPQIHAFEAQLEAGESVPFTIVTNAQDGIAEIFFSVADAVNGELGDGYTLLYSRIALELRPMKTHFALTVASILERMQHYDLATQVYDSIDHDAPAYFVGELGRAAALQAEGKADAELEVLRALSKTHSDLPIVFTTLGDALRREALYDDAITAYTTALEKTPTLTEAQWPVLFTRGIAYERNGDWDKAEADLRKALELQPGQPQVLNYMGYSFLEMNKNLEEAMTMIRAAVAARPNDGYITDSLAWGLFRLRAYEDAVAPMEKAASLMPVDPIINDHLGDVYWAVGRTREARFQWARALSFDPEEKEAVRIRQKMSIGLDRVLIEEGLEPTREPHDG</sequence>
<dbReference type="STRING" id="658057.SAMN04488032_11372"/>
<gene>
    <name evidence="4" type="ORF">PAM7971_03308</name>
</gene>
<evidence type="ECO:0000256" key="1">
    <source>
        <dbReference type="ARBA" id="ARBA00022737"/>
    </source>
</evidence>
<accession>A0A1Y5TJS3</accession>
<organism evidence="4 5">
    <name type="scientific">Pacificibacter marinus</name>
    <dbReference type="NCBI Taxonomy" id="658057"/>
    <lineage>
        <taxon>Bacteria</taxon>
        <taxon>Pseudomonadati</taxon>
        <taxon>Pseudomonadota</taxon>
        <taxon>Alphaproteobacteria</taxon>
        <taxon>Rhodobacterales</taxon>
        <taxon>Roseobacteraceae</taxon>
        <taxon>Pacificibacter</taxon>
    </lineage>
</organism>
<dbReference type="InterPro" id="IPR019734">
    <property type="entry name" value="TPR_rpt"/>
</dbReference>
<dbReference type="InterPro" id="IPR011990">
    <property type="entry name" value="TPR-like_helical_dom_sf"/>
</dbReference>
<dbReference type="PANTHER" id="PTHR12558">
    <property type="entry name" value="CELL DIVISION CYCLE 16,23,27"/>
    <property type="match status" value="1"/>
</dbReference>
<dbReference type="SMART" id="SM00028">
    <property type="entry name" value="TPR"/>
    <property type="match status" value="5"/>
</dbReference>
<dbReference type="Gene3D" id="1.25.40.10">
    <property type="entry name" value="Tetratricopeptide repeat domain"/>
    <property type="match status" value="2"/>
</dbReference>
<dbReference type="PANTHER" id="PTHR12558:SF13">
    <property type="entry name" value="CELL DIVISION CYCLE PROTEIN 27 HOMOLOG"/>
    <property type="match status" value="1"/>
</dbReference>
<dbReference type="EMBL" id="FWFW01000013">
    <property type="protein sequence ID" value="SLN63602.1"/>
    <property type="molecule type" value="Genomic_DNA"/>
</dbReference>
<evidence type="ECO:0000256" key="3">
    <source>
        <dbReference type="PROSITE-ProRule" id="PRU00339"/>
    </source>
</evidence>
<dbReference type="Proteomes" id="UP000193307">
    <property type="component" value="Unassembled WGS sequence"/>
</dbReference>
<feature type="repeat" description="TPR" evidence="3">
    <location>
        <begin position="388"/>
        <end position="421"/>
    </location>
</feature>
<feature type="repeat" description="TPR" evidence="3">
    <location>
        <begin position="426"/>
        <end position="459"/>
    </location>
</feature>
<dbReference type="InterPro" id="IPR013105">
    <property type="entry name" value="TPR_2"/>
</dbReference>
<evidence type="ECO:0000313" key="5">
    <source>
        <dbReference type="Proteomes" id="UP000193307"/>
    </source>
</evidence>